<dbReference type="OrthoDB" id="1099523at2"/>
<dbReference type="PANTHER" id="PTHR21666">
    <property type="entry name" value="PEPTIDASE-RELATED"/>
    <property type="match status" value="1"/>
</dbReference>
<accession>F5XPF3</accession>
<name>F5XPF3_MICPN</name>
<dbReference type="HOGENOM" id="CLU_806118_0_0_11"/>
<dbReference type="PANTHER" id="PTHR21666:SF270">
    <property type="entry name" value="MUREIN HYDROLASE ACTIVATOR ENVC"/>
    <property type="match status" value="1"/>
</dbReference>
<dbReference type="InterPro" id="IPR016047">
    <property type="entry name" value="M23ase_b-sheet_dom"/>
</dbReference>
<feature type="domain" description="M23ase beta-sheet core" evidence="1">
    <location>
        <begin position="187"/>
        <end position="280"/>
    </location>
</feature>
<dbReference type="GO" id="GO:0004222">
    <property type="term" value="F:metalloendopeptidase activity"/>
    <property type="evidence" value="ECO:0007669"/>
    <property type="project" value="TreeGrafter"/>
</dbReference>
<dbReference type="InterPro" id="IPR011055">
    <property type="entry name" value="Dup_hybrid_motif"/>
</dbReference>
<proteinExistence type="predicted"/>
<dbReference type="Proteomes" id="UP000007947">
    <property type="component" value="Chromosome"/>
</dbReference>
<evidence type="ECO:0000313" key="2">
    <source>
        <dbReference type="EMBL" id="BAK34261.1"/>
    </source>
</evidence>
<reference evidence="2 3" key="1">
    <citation type="submission" date="2011-05" db="EMBL/GenBank/DDBJ databases">
        <title>Whole genome sequence of Microlunatus phosphovorus NM-1.</title>
        <authorList>
            <person name="Hosoyama A."/>
            <person name="Sasaki K."/>
            <person name="Harada T."/>
            <person name="Igarashi R."/>
            <person name="Kawakoshi A."/>
            <person name="Sasagawa M."/>
            <person name="Fukada J."/>
            <person name="Nakamura S."/>
            <person name="Katano Y."/>
            <person name="Hanada S."/>
            <person name="Kamagata Y."/>
            <person name="Nakamura N."/>
            <person name="Yamazaki S."/>
            <person name="Fujita N."/>
        </authorList>
    </citation>
    <scope>NUCLEOTIDE SEQUENCE [LARGE SCALE GENOMIC DNA]</scope>
    <source>
        <strain evidence="3">ATCC 700054 / DSM 10555 / JCM 9379 / NBRC 101784 / NCIMB 13414 / VKM Ac-1990 / NM-1</strain>
    </source>
</reference>
<dbReference type="STRING" id="1032480.MLP_12470"/>
<sequence>MPRMQSQRAVARRAAPPERRWPEYVRLVPGALNAGLAALAVSVLGLGVTAGLSSTSSAQTTDNISQSAIVTTVVPGVDQPSEFERDSSTISRSNFRAALTDTGKAVDLDVTALSEPADSAQVDLHAYDARTALLARESKATTKLQQKLVKAKKKADAVKKALGTPTLPVKSYTLVARFGDVGAWARYHTGLDFSAPIGTAIHAPTAGVVEHAGSGGEAGGWAGSYVVLKHADGTQTLYAHMSSISVQDGQKVTGGKLLGHVGQSGRAFGPHLHFEVYPRGAEPGDVYTAVDPEPWLHKLGLKLR</sequence>
<evidence type="ECO:0000259" key="1">
    <source>
        <dbReference type="Pfam" id="PF01551"/>
    </source>
</evidence>
<evidence type="ECO:0000313" key="3">
    <source>
        <dbReference type="Proteomes" id="UP000007947"/>
    </source>
</evidence>
<dbReference type="eggNOG" id="COG0739">
    <property type="taxonomic scope" value="Bacteria"/>
</dbReference>
<dbReference type="AlphaFoldDB" id="F5XPF3"/>
<keyword evidence="3" id="KW-1185">Reference proteome</keyword>
<organism evidence="2 3">
    <name type="scientific">Microlunatus phosphovorus (strain ATCC 700054 / DSM 10555 / JCM 9379 / NBRC 101784 / NCIMB 13414 / VKM Ac-1990 / NM-1)</name>
    <dbReference type="NCBI Taxonomy" id="1032480"/>
    <lineage>
        <taxon>Bacteria</taxon>
        <taxon>Bacillati</taxon>
        <taxon>Actinomycetota</taxon>
        <taxon>Actinomycetes</taxon>
        <taxon>Propionibacteriales</taxon>
        <taxon>Propionibacteriaceae</taxon>
        <taxon>Microlunatus</taxon>
    </lineage>
</organism>
<dbReference type="CDD" id="cd12797">
    <property type="entry name" value="M23_peptidase"/>
    <property type="match status" value="1"/>
</dbReference>
<dbReference type="Pfam" id="PF01551">
    <property type="entry name" value="Peptidase_M23"/>
    <property type="match status" value="1"/>
</dbReference>
<dbReference type="KEGG" id="mph:MLP_12470"/>
<dbReference type="SUPFAM" id="SSF51261">
    <property type="entry name" value="Duplicated hybrid motif"/>
    <property type="match status" value="1"/>
</dbReference>
<dbReference type="InterPro" id="IPR050570">
    <property type="entry name" value="Cell_wall_metabolism_enzyme"/>
</dbReference>
<protein>
    <submittedName>
        <fullName evidence="2">Peptidase M23 family protein</fullName>
    </submittedName>
</protein>
<gene>
    <name evidence="2" type="ordered locus">MLP_12470</name>
</gene>
<dbReference type="Gene3D" id="2.70.70.10">
    <property type="entry name" value="Glucose Permease (Domain IIA)"/>
    <property type="match status" value="1"/>
</dbReference>
<dbReference type="EMBL" id="AP012204">
    <property type="protein sequence ID" value="BAK34261.1"/>
    <property type="molecule type" value="Genomic_DNA"/>
</dbReference>